<dbReference type="EnsemblPlants" id="Pp3c12_18710V3.2">
    <property type="protein sequence ID" value="PAC:32973900.CDS.1"/>
    <property type="gene ID" value="Pp3c12_18710"/>
</dbReference>
<organism evidence="3">
    <name type="scientific">Physcomitrium patens</name>
    <name type="common">Spreading-leaved earth moss</name>
    <name type="synonym">Physcomitrella patens</name>
    <dbReference type="NCBI Taxonomy" id="3218"/>
    <lineage>
        <taxon>Eukaryota</taxon>
        <taxon>Viridiplantae</taxon>
        <taxon>Streptophyta</taxon>
        <taxon>Embryophyta</taxon>
        <taxon>Bryophyta</taxon>
        <taxon>Bryophytina</taxon>
        <taxon>Bryopsida</taxon>
        <taxon>Funariidae</taxon>
        <taxon>Funariales</taxon>
        <taxon>Funariaceae</taxon>
        <taxon>Physcomitrium</taxon>
    </lineage>
</organism>
<dbReference type="InParanoid" id="A0A2K1JRC4"/>
<accession>A0A2K1JRC4</accession>
<feature type="transmembrane region" description="Helical" evidence="2">
    <location>
        <begin position="6"/>
        <end position="26"/>
    </location>
</feature>
<gene>
    <name evidence="3" type="ORF">PHYPA_016468</name>
</gene>
<dbReference type="EMBL" id="ABEU02000012">
    <property type="protein sequence ID" value="PNR44085.1"/>
    <property type="molecule type" value="Genomic_DNA"/>
</dbReference>
<feature type="compositionally biased region" description="Basic and acidic residues" evidence="1">
    <location>
        <begin position="35"/>
        <end position="47"/>
    </location>
</feature>
<reference evidence="3 5" key="1">
    <citation type="journal article" date="2008" name="Science">
        <title>The Physcomitrella genome reveals evolutionary insights into the conquest of land by plants.</title>
        <authorList>
            <person name="Rensing S."/>
            <person name="Lang D."/>
            <person name="Zimmer A."/>
            <person name="Terry A."/>
            <person name="Salamov A."/>
            <person name="Shapiro H."/>
            <person name="Nishiyama T."/>
            <person name="Perroud P.-F."/>
            <person name="Lindquist E."/>
            <person name="Kamisugi Y."/>
            <person name="Tanahashi T."/>
            <person name="Sakakibara K."/>
            <person name="Fujita T."/>
            <person name="Oishi K."/>
            <person name="Shin-I T."/>
            <person name="Kuroki Y."/>
            <person name="Toyoda A."/>
            <person name="Suzuki Y."/>
            <person name="Hashimoto A."/>
            <person name="Yamaguchi K."/>
            <person name="Sugano A."/>
            <person name="Kohara Y."/>
            <person name="Fujiyama A."/>
            <person name="Anterola A."/>
            <person name="Aoki S."/>
            <person name="Ashton N."/>
            <person name="Barbazuk W.B."/>
            <person name="Barker E."/>
            <person name="Bennetzen J."/>
            <person name="Bezanilla M."/>
            <person name="Blankenship R."/>
            <person name="Cho S.H."/>
            <person name="Dutcher S."/>
            <person name="Estelle M."/>
            <person name="Fawcett J.A."/>
            <person name="Gundlach H."/>
            <person name="Hanada K."/>
            <person name="Heyl A."/>
            <person name="Hicks K.A."/>
            <person name="Hugh J."/>
            <person name="Lohr M."/>
            <person name="Mayer K."/>
            <person name="Melkozernov A."/>
            <person name="Murata T."/>
            <person name="Nelson D."/>
            <person name="Pils B."/>
            <person name="Prigge M."/>
            <person name="Reiss B."/>
            <person name="Renner T."/>
            <person name="Rombauts S."/>
            <person name="Rushton P."/>
            <person name="Sanderfoot A."/>
            <person name="Schween G."/>
            <person name="Shiu S.-H."/>
            <person name="Stueber K."/>
            <person name="Theodoulou F.L."/>
            <person name="Tu H."/>
            <person name="Van de Peer Y."/>
            <person name="Verrier P.J."/>
            <person name="Waters E."/>
            <person name="Wood A."/>
            <person name="Yang L."/>
            <person name="Cove D."/>
            <person name="Cuming A."/>
            <person name="Hasebe M."/>
            <person name="Lucas S."/>
            <person name="Mishler D.B."/>
            <person name="Reski R."/>
            <person name="Grigoriev I."/>
            <person name="Quatrano R.S."/>
            <person name="Boore J.L."/>
        </authorList>
    </citation>
    <scope>NUCLEOTIDE SEQUENCE [LARGE SCALE GENOMIC DNA]</scope>
    <source>
        <strain evidence="4 5">cv. Gransden 2004</strain>
    </source>
</reference>
<dbReference type="AlphaFoldDB" id="A0A2K1JRC4"/>
<evidence type="ECO:0000313" key="3">
    <source>
        <dbReference type="EMBL" id="PNR44085.1"/>
    </source>
</evidence>
<sequence length="140" mass="15068">MALTRGLMVIMILVFFIVCAPGCVFGSRTRLLSSSHEDDSRVDRSKPSETSPSSGLGSITGLDSVGTSYRNLLEKKTREPEEARPTKREGQAPSMSVPSPAPRTQFTLHTHFASRFSGFFRSLAKGSTSPTPGTPSPGHN</sequence>
<keyword evidence="2" id="KW-0472">Membrane</keyword>
<feature type="compositionally biased region" description="Polar residues" evidence="1">
    <location>
        <begin position="93"/>
        <end position="106"/>
    </location>
</feature>
<protein>
    <recommendedName>
        <fullName evidence="6">Transmembrane protein</fullName>
    </recommendedName>
</protein>
<evidence type="ECO:0000256" key="1">
    <source>
        <dbReference type="SAM" id="MobiDB-lite"/>
    </source>
</evidence>
<keyword evidence="5" id="KW-1185">Reference proteome</keyword>
<reference evidence="4" key="3">
    <citation type="submission" date="2020-12" db="UniProtKB">
        <authorList>
            <consortium name="EnsemblPlants"/>
        </authorList>
    </citation>
    <scope>IDENTIFICATION</scope>
</reference>
<keyword evidence="2" id="KW-0812">Transmembrane</keyword>
<dbReference type="Gramene" id="Pp3c12_18710V3.1">
    <property type="protein sequence ID" value="PAC:32973899.CDS.1"/>
    <property type="gene ID" value="Pp3c12_18710"/>
</dbReference>
<dbReference type="EnsemblPlants" id="Pp3c12_18710V3.1">
    <property type="protein sequence ID" value="PAC:32973899.CDS.1"/>
    <property type="gene ID" value="Pp3c12_18710"/>
</dbReference>
<dbReference type="PaxDb" id="3218-PP1S46_133V6.1"/>
<feature type="compositionally biased region" description="Polar residues" evidence="1">
    <location>
        <begin position="48"/>
        <end position="57"/>
    </location>
</feature>
<evidence type="ECO:0000256" key="2">
    <source>
        <dbReference type="SAM" id="Phobius"/>
    </source>
</evidence>
<evidence type="ECO:0000313" key="5">
    <source>
        <dbReference type="Proteomes" id="UP000006727"/>
    </source>
</evidence>
<feature type="compositionally biased region" description="Basic and acidic residues" evidence="1">
    <location>
        <begin position="72"/>
        <end position="90"/>
    </location>
</feature>
<dbReference type="Gramene" id="Pp3c12_18710V3.2">
    <property type="protein sequence ID" value="PAC:32973900.CDS.1"/>
    <property type="gene ID" value="Pp3c12_18710"/>
</dbReference>
<dbReference type="Proteomes" id="UP000006727">
    <property type="component" value="Chromosome 12"/>
</dbReference>
<name>A0A2K1JRC4_PHYPA</name>
<evidence type="ECO:0008006" key="6">
    <source>
        <dbReference type="Google" id="ProtNLM"/>
    </source>
</evidence>
<feature type="region of interest" description="Disordered" evidence="1">
    <location>
        <begin position="33"/>
        <end position="106"/>
    </location>
</feature>
<keyword evidence="2" id="KW-1133">Transmembrane helix</keyword>
<evidence type="ECO:0000313" key="4">
    <source>
        <dbReference type="EnsemblPlants" id="PAC:32973899.CDS.1"/>
    </source>
</evidence>
<proteinExistence type="predicted"/>
<reference evidence="3 5" key="2">
    <citation type="journal article" date="2018" name="Plant J.">
        <title>The Physcomitrella patens chromosome-scale assembly reveals moss genome structure and evolution.</title>
        <authorList>
            <person name="Lang D."/>
            <person name="Ullrich K.K."/>
            <person name="Murat F."/>
            <person name="Fuchs J."/>
            <person name="Jenkins J."/>
            <person name="Haas F.B."/>
            <person name="Piednoel M."/>
            <person name="Gundlach H."/>
            <person name="Van Bel M."/>
            <person name="Meyberg R."/>
            <person name="Vives C."/>
            <person name="Morata J."/>
            <person name="Symeonidi A."/>
            <person name="Hiss M."/>
            <person name="Muchero W."/>
            <person name="Kamisugi Y."/>
            <person name="Saleh O."/>
            <person name="Blanc G."/>
            <person name="Decker E.L."/>
            <person name="van Gessel N."/>
            <person name="Grimwood J."/>
            <person name="Hayes R.D."/>
            <person name="Graham S.W."/>
            <person name="Gunter L.E."/>
            <person name="McDaniel S.F."/>
            <person name="Hoernstein S.N.W."/>
            <person name="Larsson A."/>
            <person name="Li F.W."/>
            <person name="Perroud P.F."/>
            <person name="Phillips J."/>
            <person name="Ranjan P."/>
            <person name="Rokshar D.S."/>
            <person name="Rothfels C.J."/>
            <person name="Schneider L."/>
            <person name="Shu S."/>
            <person name="Stevenson D.W."/>
            <person name="Thummler F."/>
            <person name="Tillich M."/>
            <person name="Villarreal Aguilar J.C."/>
            <person name="Widiez T."/>
            <person name="Wong G.K."/>
            <person name="Wymore A."/>
            <person name="Zhang Y."/>
            <person name="Zimmer A.D."/>
            <person name="Quatrano R.S."/>
            <person name="Mayer K.F.X."/>
            <person name="Goodstein D."/>
            <person name="Casacuberta J.M."/>
            <person name="Vandepoele K."/>
            <person name="Reski R."/>
            <person name="Cuming A.C."/>
            <person name="Tuskan G.A."/>
            <person name="Maumus F."/>
            <person name="Salse J."/>
            <person name="Schmutz J."/>
            <person name="Rensing S.A."/>
        </authorList>
    </citation>
    <scope>NUCLEOTIDE SEQUENCE [LARGE SCALE GENOMIC DNA]</scope>
    <source>
        <strain evidence="4 5">cv. Gransden 2004</strain>
    </source>
</reference>